<dbReference type="AlphaFoldDB" id="B4D3J0"/>
<feature type="transmembrane region" description="Helical" evidence="1">
    <location>
        <begin position="144"/>
        <end position="163"/>
    </location>
</feature>
<dbReference type="Pfam" id="PF07099">
    <property type="entry name" value="DUF1361"/>
    <property type="match status" value="1"/>
</dbReference>
<dbReference type="InParanoid" id="B4D3J0"/>
<keyword evidence="3" id="KW-1185">Reference proteome</keyword>
<feature type="transmembrane region" description="Helical" evidence="1">
    <location>
        <begin position="41"/>
        <end position="60"/>
    </location>
</feature>
<feature type="transmembrane region" description="Helical" evidence="1">
    <location>
        <begin position="13"/>
        <end position="35"/>
    </location>
</feature>
<dbReference type="Proteomes" id="UP000005824">
    <property type="component" value="Unassembled WGS sequence"/>
</dbReference>
<comment type="caution">
    <text evidence="2">The sequence shown here is derived from an EMBL/GenBank/DDBJ whole genome shotgun (WGS) entry which is preliminary data.</text>
</comment>
<dbReference type="EMBL" id="ABVL01000010">
    <property type="protein sequence ID" value="EDY18820.1"/>
    <property type="molecule type" value="Genomic_DNA"/>
</dbReference>
<keyword evidence="1" id="KW-0812">Transmembrane</keyword>
<dbReference type="InterPro" id="IPR009793">
    <property type="entry name" value="DUF1361"/>
</dbReference>
<gene>
    <name evidence="2" type="ORF">CfE428DRAFT_3478</name>
</gene>
<keyword evidence="1" id="KW-0472">Membrane</keyword>
<feature type="transmembrane region" description="Helical" evidence="1">
    <location>
        <begin position="72"/>
        <end position="91"/>
    </location>
</feature>
<evidence type="ECO:0000313" key="2">
    <source>
        <dbReference type="EMBL" id="EDY18820.1"/>
    </source>
</evidence>
<sequence>MDGRLIPDHRVRVAVKALIFASVLSLVMLAGRIVFSHRLSMGFYVWNLLLAWLPLIFALRVYQLVGERPARWWSLGICAILWFLFFPNAPYMVTDFLHLFGRQPVPQWFDIVMMMSFAWTGLLLGYLSLMLMQETVRARRGSRWGWAFALLMLMLGTLGIYLGRFARWNSWDVLLRPDGLLGQVNHHPALKPNPEMAAFMVTFLCFSLLSYATLYSLTHLRHHEPPSPPLPPEPSADI</sequence>
<accession>B4D3J0</accession>
<dbReference type="eggNOG" id="COG4330">
    <property type="taxonomic scope" value="Bacteria"/>
</dbReference>
<proteinExistence type="predicted"/>
<keyword evidence="1" id="KW-1133">Transmembrane helix</keyword>
<name>B4D3J0_9BACT</name>
<feature type="transmembrane region" description="Helical" evidence="1">
    <location>
        <begin position="196"/>
        <end position="217"/>
    </location>
</feature>
<protein>
    <recommendedName>
        <fullName evidence="4">DUF1361 domain-containing protein</fullName>
    </recommendedName>
</protein>
<evidence type="ECO:0000256" key="1">
    <source>
        <dbReference type="SAM" id="Phobius"/>
    </source>
</evidence>
<dbReference type="RefSeq" id="WP_006980803.1">
    <property type="nucleotide sequence ID" value="NZ_ABVL01000010.1"/>
</dbReference>
<reference evidence="2 3" key="1">
    <citation type="journal article" date="2011" name="J. Bacteriol.">
        <title>Genome sequence of Chthoniobacter flavus Ellin428, an aerobic heterotrophic soil bacterium.</title>
        <authorList>
            <person name="Kant R."/>
            <person name="van Passel M.W."/>
            <person name="Palva A."/>
            <person name="Lucas S."/>
            <person name="Lapidus A."/>
            <person name="Glavina Del Rio T."/>
            <person name="Dalin E."/>
            <person name="Tice H."/>
            <person name="Bruce D."/>
            <person name="Goodwin L."/>
            <person name="Pitluck S."/>
            <person name="Larimer F.W."/>
            <person name="Land M.L."/>
            <person name="Hauser L."/>
            <person name="Sangwan P."/>
            <person name="de Vos W.M."/>
            <person name="Janssen P.H."/>
            <person name="Smidt H."/>
        </authorList>
    </citation>
    <scope>NUCLEOTIDE SEQUENCE [LARGE SCALE GENOMIC DNA]</scope>
    <source>
        <strain evidence="2 3">Ellin428</strain>
    </source>
</reference>
<dbReference type="STRING" id="497964.CfE428DRAFT_3478"/>
<evidence type="ECO:0000313" key="3">
    <source>
        <dbReference type="Proteomes" id="UP000005824"/>
    </source>
</evidence>
<feature type="transmembrane region" description="Helical" evidence="1">
    <location>
        <begin position="111"/>
        <end position="132"/>
    </location>
</feature>
<evidence type="ECO:0008006" key="4">
    <source>
        <dbReference type="Google" id="ProtNLM"/>
    </source>
</evidence>
<organism evidence="2 3">
    <name type="scientific">Chthoniobacter flavus Ellin428</name>
    <dbReference type="NCBI Taxonomy" id="497964"/>
    <lineage>
        <taxon>Bacteria</taxon>
        <taxon>Pseudomonadati</taxon>
        <taxon>Verrucomicrobiota</taxon>
        <taxon>Spartobacteria</taxon>
        <taxon>Chthoniobacterales</taxon>
        <taxon>Chthoniobacteraceae</taxon>
        <taxon>Chthoniobacter</taxon>
    </lineage>
</organism>